<organism evidence="8 9">
    <name type="scientific">Rhodococcus oxybenzonivorans</name>
    <dbReference type="NCBI Taxonomy" id="1990687"/>
    <lineage>
        <taxon>Bacteria</taxon>
        <taxon>Bacillati</taxon>
        <taxon>Actinomycetota</taxon>
        <taxon>Actinomycetes</taxon>
        <taxon>Mycobacteriales</taxon>
        <taxon>Nocardiaceae</taxon>
        <taxon>Rhodococcus</taxon>
    </lineage>
</organism>
<dbReference type="AlphaFoldDB" id="A0A2S2C4Y2"/>
<dbReference type="Proteomes" id="UP000245711">
    <property type="component" value="Chromosome"/>
</dbReference>
<dbReference type="GO" id="GO:0005975">
    <property type="term" value="P:carbohydrate metabolic process"/>
    <property type="evidence" value="ECO:0007669"/>
    <property type="project" value="InterPro"/>
</dbReference>
<evidence type="ECO:0000256" key="2">
    <source>
        <dbReference type="ARBA" id="ARBA00022679"/>
    </source>
</evidence>
<dbReference type="Pfam" id="PF00294">
    <property type="entry name" value="PfkB"/>
    <property type="match status" value="1"/>
</dbReference>
<dbReference type="EMBL" id="CP021354">
    <property type="protein sequence ID" value="AWK75935.1"/>
    <property type="molecule type" value="Genomic_DNA"/>
</dbReference>
<keyword evidence="2 6" id="KW-0808">Transferase</keyword>
<protein>
    <submittedName>
        <fullName evidence="8">Phosphofructokinase</fullName>
    </submittedName>
</protein>
<gene>
    <name evidence="8" type="ORF">CBI38_29760</name>
</gene>
<evidence type="ECO:0000313" key="8">
    <source>
        <dbReference type="EMBL" id="AWK75935.1"/>
    </source>
</evidence>
<dbReference type="GO" id="GO:0016773">
    <property type="term" value="F:phosphotransferase activity, alcohol group as acceptor"/>
    <property type="evidence" value="ECO:0007669"/>
    <property type="project" value="InterPro"/>
</dbReference>
<proteinExistence type="inferred from homology"/>
<evidence type="ECO:0000256" key="5">
    <source>
        <dbReference type="ARBA" id="ARBA00022840"/>
    </source>
</evidence>
<evidence type="ECO:0000313" key="9">
    <source>
        <dbReference type="Proteomes" id="UP000245711"/>
    </source>
</evidence>
<keyword evidence="4 8" id="KW-0418">Kinase</keyword>
<evidence type="ECO:0000259" key="7">
    <source>
        <dbReference type="Pfam" id="PF00294"/>
    </source>
</evidence>
<keyword evidence="9" id="KW-1185">Reference proteome</keyword>
<dbReference type="Gene3D" id="3.40.1190.20">
    <property type="match status" value="1"/>
</dbReference>
<evidence type="ECO:0000256" key="3">
    <source>
        <dbReference type="ARBA" id="ARBA00022741"/>
    </source>
</evidence>
<evidence type="ECO:0000256" key="6">
    <source>
        <dbReference type="PIRNR" id="PIRNR000535"/>
    </source>
</evidence>
<comment type="similarity">
    <text evidence="1">Belongs to the carbohydrate kinase PfkB family.</text>
</comment>
<dbReference type="PANTHER" id="PTHR46566:SF2">
    <property type="entry name" value="ATP-DEPENDENT 6-PHOSPHOFRUCTOKINASE ISOZYME 2"/>
    <property type="match status" value="1"/>
</dbReference>
<dbReference type="KEGG" id="roz:CBI38_29760"/>
<dbReference type="InterPro" id="IPR029056">
    <property type="entry name" value="Ribokinase-like"/>
</dbReference>
<reference evidence="8 9" key="1">
    <citation type="submission" date="2017-05" db="EMBL/GenBank/DDBJ databases">
        <title>Isolation of Rhodococcus sp. S2-17 biodegrading of BP-3.</title>
        <authorList>
            <person name="Lee Y."/>
            <person name="Kim K.H."/>
            <person name="Chun B.H."/>
            <person name="Jung H.S."/>
            <person name="Jeon C.O."/>
        </authorList>
    </citation>
    <scope>NUCLEOTIDE SEQUENCE [LARGE SCALE GENOMIC DNA]</scope>
    <source>
        <strain evidence="8 9">S2-17</strain>
    </source>
</reference>
<dbReference type="PIRSF" id="PIRSF000535">
    <property type="entry name" value="1PFK/6PFK/LacC"/>
    <property type="match status" value="1"/>
</dbReference>
<keyword evidence="3" id="KW-0547">Nucleotide-binding</keyword>
<feature type="domain" description="Carbohydrate kinase PfkB" evidence="7">
    <location>
        <begin position="24"/>
        <end position="292"/>
    </location>
</feature>
<evidence type="ECO:0000256" key="4">
    <source>
        <dbReference type="ARBA" id="ARBA00022777"/>
    </source>
</evidence>
<dbReference type="PANTHER" id="PTHR46566">
    <property type="entry name" value="1-PHOSPHOFRUCTOKINASE-RELATED"/>
    <property type="match status" value="1"/>
</dbReference>
<dbReference type="InterPro" id="IPR017583">
    <property type="entry name" value="Tagatose/fructose_Pkinase"/>
</dbReference>
<evidence type="ECO:0000256" key="1">
    <source>
        <dbReference type="ARBA" id="ARBA00010688"/>
    </source>
</evidence>
<dbReference type="InterPro" id="IPR011611">
    <property type="entry name" value="PfkB_dom"/>
</dbReference>
<dbReference type="SUPFAM" id="SSF53613">
    <property type="entry name" value="Ribokinase-like"/>
    <property type="match status" value="1"/>
</dbReference>
<accession>A0A2S2C4Y2</accession>
<dbReference type="GO" id="GO:0016301">
    <property type="term" value="F:kinase activity"/>
    <property type="evidence" value="ECO:0007669"/>
    <property type="project" value="UniProtKB-KW"/>
</dbReference>
<dbReference type="GO" id="GO:0005524">
    <property type="term" value="F:ATP binding"/>
    <property type="evidence" value="ECO:0007669"/>
    <property type="project" value="UniProtKB-KW"/>
</dbReference>
<keyword evidence="5" id="KW-0067">ATP-binding</keyword>
<sequence>MSAVSAFVFAPSPLLTVTIEAAPDESTELHVHAGGQGVWIARMAATLGLDVTLCGVFGGETGGILQSLIEREGIKVRAISTAGENGSYVHDRRGGDRKPLAEVRPRVLSRHEVDDLFGGSLAEGITADVAVLGGPHENNVVPPEIYTRLVGDLRALKVPVVADLSGPTMTAALEGGLTVLKVSHEDLIEDGRAQSEKPEDLAEAMRALAAEGADHVVVSRAGDPAMALVDGDIWEVLIPPMNIVDHRGAGDSMTAGIAAALARGTSMNDALQFGAAAGAVNVTRRGLATGQPDLIAKMVENIRVRRMTEPKGQKQ</sequence>
<name>A0A2S2C4Y2_9NOCA</name>
<dbReference type="RefSeq" id="WP_230990015.1">
    <property type="nucleotide sequence ID" value="NZ_CP021354.1"/>
</dbReference>